<dbReference type="GO" id="GO:0052927">
    <property type="term" value="F:CC tRNA cytidylyltransferase activity"/>
    <property type="evidence" value="ECO:0007669"/>
    <property type="project" value="TreeGrafter"/>
</dbReference>
<keyword evidence="3" id="KW-1185">Reference proteome</keyword>
<dbReference type="PANTHER" id="PTHR13734">
    <property type="entry name" value="TRNA-NUCLEOTIDYLTRANSFERASE"/>
    <property type="match status" value="1"/>
</dbReference>
<dbReference type="GO" id="GO:0001680">
    <property type="term" value="P:tRNA 3'-terminal CCA addition"/>
    <property type="evidence" value="ECO:0007669"/>
    <property type="project" value="TreeGrafter"/>
</dbReference>
<dbReference type="PANTHER" id="PTHR13734:SF5">
    <property type="entry name" value="CCA TRNA NUCLEOTIDYLTRANSFERASE, MITOCHONDRIAL"/>
    <property type="match status" value="1"/>
</dbReference>
<dbReference type="OrthoDB" id="1742216at2759"/>
<gene>
    <name evidence="2" type="ORF">JCGZ_12847</name>
</gene>
<evidence type="ECO:0000313" key="3">
    <source>
        <dbReference type="Proteomes" id="UP000027138"/>
    </source>
</evidence>
<sequence>MRSARFGFILDEEFKVAAACDDVQNALAVKISKERIGTEVDLIISGNQPVKAMTHISDLTLFWVVFGFPPKVEPAVSEGCHKYDMVHDVIDSYI</sequence>
<name>A0A067KAZ3_JATCU</name>
<protein>
    <submittedName>
        <fullName evidence="2">Uncharacterized protein</fullName>
    </submittedName>
</protein>
<evidence type="ECO:0000256" key="1">
    <source>
        <dbReference type="ARBA" id="ARBA00022884"/>
    </source>
</evidence>
<dbReference type="STRING" id="180498.A0A067KAZ3"/>
<reference evidence="2 3" key="1">
    <citation type="journal article" date="2014" name="PLoS ONE">
        <title>Global Analysis of Gene Expression Profiles in Physic Nut (Jatropha curcas L.) Seedlings Exposed to Salt Stress.</title>
        <authorList>
            <person name="Zhang L."/>
            <person name="Zhang C."/>
            <person name="Wu P."/>
            <person name="Chen Y."/>
            <person name="Li M."/>
            <person name="Jiang H."/>
            <person name="Wu G."/>
        </authorList>
    </citation>
    <scope>NUCLEOTIDE SEQUENCE [LARGE SCALE GENOMIC DNA]</scope>
    <source>
        <strain evidence="3">cv. GZQX0401</strain>
        <tissue evidence="2">Young leaves</tissue>
    </source>
</reference>
<evidence type="ECO:0000313" key="2">
    <source>
        <dbReference type="EMBL" id="KDP33391.1"/>
    </source>
</evidence>
<dbReference type="AlphaFoldDB" id="A0A067KAZ3"/>
<keyword evidence="1" id="KW-0694">RNA-binding</keyword>
<organism evidence="2 3">
    <name type="scientific">Jatropha curcas</name>
    <name type="common">Barbados nut</name>
    <dbReference type="NCBI Taxonomy" id="180498"/>
    <lineage>
        <taxon>Eukaryota</taxon>
        <taxon>Viridiplantae</taxon>
        <taxon>Streptophyta</taxon>
        <taxon>Embryophyta</taxon>
        <taxon>Tracheophyta</taxon>
        <taxon>Spermatophyta</taxon>
        <taxon>Magnoliopsida</taxon>
        <taxon>eudicotyledons</taxon>
        <taxon>Gunneridae</taxon>
        <taxon>Pentapetalae</taxon>
        <taxon>rosids</taxon>
        <taxon>fabids</taxon>
        <taxon>Malpighiales</taxon>
        <taxon>Euphorbiaceae</taxon>
        <taxon>Crotonoideae</taxon>
        <taxon>Jatropheae</taxon>
        <taxon>Jatropha</taxon>
    </lineage>
</organism>
<accession>A0A067KAZ3</accession>
<dbReference type="EMBL" id="KK914540">
    <property type="protein sequence ID" value="KDP33391.1"/>
    <property type="molecule type" value="Genomic_DNA"/>
</dbReference>
<dbReference type="Proteomes" id="UP000027138">
    <property type="component" value="Unassembled WGS sequence"/>
</dbReference>
<dbReference type="GO" id="GO:0003723">
    <property type="term" value="F:RNA binding"/>
    <property type="evidence" value="ECO:0007669"/>
    <property type="project" value="UniProtKB-KW"/>
</dbReference>
<dbReference type="Gene3D" id="1.10.3090.10">
    <property type="entry name" value="cca-adding enzyme, domain 2"/>
    <property type="match status" value="1"/>
</dbReference>
<dbReference type="SUPFAM" id="SSF81891">
    <property type="entry name" value="Poly A polymerase C-terminal region-like"/>
    <property type="match status" value="1"/>
</dbReference>
<proteinExistence type="predicted"/>
<dbReference type="GO" id="GO:0052929">
    <property type="term" value="F:ATP:3'-cytidine-cytidine-tRNA adenylyltransferase activity"/>
    <property type="evidence" value="ECO:0007669"/>
    <property type="project" value="TreeGrafter"/>
</dbReference>